<reference evidence="6 7" key="1">
    <citation type="submission" date="2024-09" db="EMBL/GenBank/DDBJ databases">
        <authorList>
            <person name="Sun Q."/>
            <person name="Mori K."/>
        </authorList>
    </citation>
    <scope>NUCLEOTIDE SEQUENCE [LARGE SCALE GENOMIC DNA]</scope>
    <source>
        <strain evidence="6 7">JCM 3307</strain>
    </source>
</reference>
<protein>
    <submittedName>
        <fullName evidence="6">ABC transporter ATP-binding protein</fullName>
    </submittedName>
</protein>
<comment type="caution">
    <text evidence="6">The sequence shown here is derived from an EMBL/GenBank/DDBJ whole genome shotgun (WGS) entry which is preliminary data.</text>
</comment>
<dbReference type="Gene3D" id="3.40.50.300">
    <property type="entry name" value="P-loop containing nucleotide triphosphate hydrolases"/>
    <property type="match status" value="1"/>
</dbReference>
<dbReference type="GO" id="GO:0005524">
    <property type="term" value="F:ATP binding"/>
    <property type="evidence" value="ECO:0007669"/>
    <property type="project" value="UniProtKB-KW"/>
</dbReference>
<keyword evidence="2" id="KW-0813">Transport</keyword>
<feature type="domain" description="ABC transporter" evidence="5">
    <location>
        <begin position="2"/>
        <end position="232"/>
    </location>
</feature>
<keyword evidence="3" id="KW-0547">Nucleotide-binding</keyword>
<dbReference type="PROSITE" id="PS50893">
    <property type="entry name" value="ABC_TRANSPORTER_2"/>
    <property type="match status" value="1"/>
</dbReference>
<dbReference type="PANTHER" id="PTHR43335">
    <property type="entry name" value="ABC TRANSPORTER, ATP-BINDING PROTEIN"/>
    <property type="match status" value="1"/>
</dbReference>
<evidence type="ECO:0000259" key="5">
    <source>
        <dbReference type="PROSITE" id="PS50893"/>
    </source>
</evidence>
<dbReference type="InterPro" id="IPR003593">
    <property type="entry name" value="AAA+_ATPase"/>
</dbReference>
<dbReference type="InterPro" id="IPR017871">
    <property type="entry name" value="ABC_transporter-like_CS"/>
</dbReference>
<dbReference type="Proteomes" id="UP001589608">
    <property type="component" value="Unassembled WGS sequence"/>
</dbReference>
<dbReference type="PROSITE" id="PS00211">
    <property type="entry name" value="ABC_TRANSPORTER_1"/>
    <property type="match status" value="1"/>
</dbReference>
<proteinExistence type="inferred from homology"/>
<dbReference type="PANTHER" id="PTHR43335:SF4">
    <property type="entry name" value="ABC TRANSPORTER, ATP-BINDING PROTEIN"/>
    <property type="match status" value="1"/>
</dbReference>
<sequence>MIETSALVKRYGRVTAVGGVDVRVPEGARYGLLGPNGSGKTTLIRMLLGLVFATSGEITVMGRPIPRRLAEVLPEVGALVEGPAAYGHLSGRANLRLLDGAGRAVRTTRRRRIEEALERVGLAGVDGRPVRTYSLGMRQRLGLAAALLRTPRLLILDEPTNGLDPQGIHEIRALLLEVNRAGTTLLLSSHLLAEIEQLCTRVGIMDRGHLVGQDELATLQAPTGRVVLRSPDADGVAALLDGRVVDRDGDRLAVTHPDPAALNAQLVAAGLRVTELATERRTLEQVVLQATGAGADRMERR</sequence>
<dbReference type="SUPFAM" id="SSF52540">
    <property type="entry name" value="P-loop containing nucleoside triphosphate hydrolases"/>
    <property type="match status" value="1"/>
</dbReference>
<dbReference type="RefSeq" id="WP_223104851.1">
    <property type="nucleotide sequence ID" value="NZ_CP061913.1"/>
</dbReference>
<comment type="similarity">
    <text evidence="1">Belongs to the ABC transporter superfamily.</text>
</comment>
<dbReference type="EMBL" id="JBHMCA010000051">
    <property type="protein sequence ID" value="MFB9447081.1"/>
    <property type="molecule type" value="Genomic_DNA"/>
</dbReference>
<evidence type="ECO:0000256" key="2">
    <source>
        <dbReference type="ARBA" id="ARBA00022448"/>
    </source>
</evidence>
<evidence type="ECO:0000256" key="4">
    <source>
        <dbReference type="ARBA" id="ARBA00022840"/>
    </source>
</evidence>
<evidence type="ECO:0000256" key="1">
    <source>
        <dbReference type="ARBA" id="ARBA00005417"/>
    </source>
</evidence>
<keyword evidence="4 6" id="KW-0067">ATP-binding</keyword>
<organism evidence="6 7">
    <name type="scientific">Dactylosporangium vinaceum</name>
    <dbReference type="NCBI Taxonomy" id="53362"/>
    <lineage>
        <taxon>Bacteria</taxon>
        <taxon>Bacillati</taxon>
        <taxon>Actinomycetota</taxon>
        <taxon>Actinomycetes</taxon>
        <taxon>Micromonosporales</taxon>
        <taxon>Micromonosporaceae</taxon>
        <taxon>Dactylosporangium</taxon>
    </lineage>
</organism>
<keyword evidence="7" id="KW-1185">Reference proteome</keyword>
<evidence type="ECO:0000313" key="6">
    <source>
        <dbReference type="EMBL" id="MFB9447081.1"/>
    </source>
</evidence>
<accession>A0ABV5ME10</accession>
<dbReference type="SMART" id="SM00382">
    <property type="entry name" value="AAA"/>
    <property type="match status" value="1"/>
</dbReference>
<dbReference type="InterPro" id="IPR003439">
    <property type="entry name" value="ABC_transporter-like_ATP-bd"/>
</dbReference>
<dbReference type="InterPro" id="IPR027417">
    <property type="entry name" value="P-loop_NTPase"/>
</dbReference>
<evidence type="ECO:0000313" key="7">
    <source>
        <dbReference type="Proteomes" id="UP001589608"/>
    </source>
</evidence>
<gene>
    <name evidence="6" type="ORF">ACFFTR_28665</name>
</gene>
<evidence type="ECO:0000256" key="3">
    <source>
        <dbReference type="ARBA" id="ARBA00022741"/>
    </source>
</evidence>
<dbReference type="Pfam" id="PF00005">
    <property type="entry name" value="ABC_tran"/>
    <property type="match status" value="1"/>
</dbReference>
<name>A0ABV5ME10_9ACTN</name>